<organism evidence="2 3">
    <name type="scientific">Pseudoalteromonas phage J2-1</name>
    <dbReference type="NCBI Taxonomy" id="2023998"/>
    <lineage>
        <taxon>Viruses</taxon>
        <taxon>Duplodnaviria</taxon>
        <taxon>Heunggongvirae</taxon>
        <taxon>Uroviricota</taxon>
        <taxon>Caudoviricetes</taxon>
        <taxon>Qingdaovirus</taxon>
        <taxon>Qingdaovirus J21</taxon>
    </lineage>
</organism>
<feature type="region of interest" description="Disordered" evidence="1">
    <location>
        <begin position="1"/>
        <end position="38"/>
    </location>
</feature>
<evidence type="ECO:0000256" key="1">
    <source>
        <dbReference type="SAM" id="MobiDB-lite"/>
    </source>
</evidence>
<feature type="region of interest" description="Disordered" evidence="1">
    <location>
        <begin position="489"/>
        <end position="516"/>
    </location>
</feature>
<keyword evidence="3" id="KW-1185">Reference proteome</keyword>
<dbReference type="Proteomes" id="UP000222256">
    <property type="component" value="Segment"/>
</dbReference>
<evidence type="ECO:0000313" key="3">
    <source>
        <dbReference type="Proteomes" id="UP000222256"/>
    </source>
</evidence>
<dbReference type="EMBL" id="MF370964">
    <property type="protein sequence ID" value="ASU03381.1"/>
    <property type="molecule type" value="Genomic_DNA"/>
</dbReference>
<evidence type="ECO:0000313" key="2">
    <source>
        <dbReference type="EMBL" id="ASU03381.1"/>
    </source>
</evidence>
<proteinExistence type="predicted"/>
<sequence length="516" mass="57184">MANKTRRRRKKNSSKRANMAATNATPPNSTREQRSANKQLSTAAIEFVKRQIDILKPWELSRTQRLTTYQQMLNDDAIATCFSARSMAVAKAQAKGKFKYDVNSEESLRIKEFLEYNMENLFGQTPLVIGMCSAAMIRDGWSPFEMVFENGDAEWNDKWKLKKLAYIHPLTLDKITPWATTPNGDRITSLNQSQSAFEGVDGVRSIGFNGFKGNSGVQTIPFNRVAYCSYSSTPTQPAGISVFDSAYIPWKEKQLLQDLTLIGVQKDMAGMPVLGAPSSLLAAASDNPTGPEARMVEQLKDNLANLHAGDQSYCVLPTDTHSENGSGAAQFKLQFLGIEGSGKAFNIIELVEQRKRAIYNCFACQNMLSGENGGGSYNLLEGQSSIQAHFVELDTMIIDDMWNKQIFPKLMKLNNWDYKASDMPKWKAGNVQKISADEAGKLVSRTKSILPAHPDVINYVLDMMDVDYRVPIDTPAEVLREMLFQIEDNQGEDNGGTSGSGDNAQDNSDVNNENAA</sequence>
<name>A0A223LH80_9CAUD</name>
<protein>
    <recommendedName>
        <fullName evidence="4">Portal protein</fullName>
    </recommendedName>
</protein>
<dbReference type="GeneID" id="54981704"/>
<evidence type="ECO:0008006" key="4">
    <source>
        <dbReference type="Google" id="ProtNLM"/>
    </source>
</evidence>
<feature type="compositionally biased region" description="Basic residues" evidence="1">
    <location>
        <begin position="1"/>
        <end position="14"/>
    </location>
</feature>
<feature type="compositionally biased region" description="Low complexity" evidence="1">
    <location>
        <begin position="15"/>
        <end position="28"/>
    </location>
</feature>
<dbReference type="Pfam" id="PF06074">
    <property type="entry name" value="Portal_Mu"/>
    <property type="match status" value="1"/>
</dbReference>
<dbReference type="KEGG" id="vg:54981704"/>
<dbReference type="InterPro" id="IPR009279">
    <property type="entry name" value="Portal_Mu"/>
</dbReference>
<feature type="compositionally biased region" description="Polar residues" evidence="1">
    <location>
        <begin position="500"/>
        <end position="516"/>
    </location>
</feature>
<accession>A0A223LH80</accession>
<reference evidence="2 3" key="1">
    <citation type="submission" date="2017-06" db="EMBL/GenBank/DDBJ databases">
        <title>A Novel Lytic Pseudoalteromonas phage Isolated from Qingdao coast of China.</title>
        <authorList>
            <person name="Li H."/>
        </authorList>
    </citation>
    <scope>NUCLEOTIDE SEQUENCE [LARGE SCALE GENOMIC DNA]</scope>
</reference>
<dbReference type="RefSeq" id="YP_009791522.1">
    <property type="nucleotide sequence ID" value="NC_047839.1"/>
</dbReference>